<dbReference type="InterPro" id="IPR013196">
    <property type="entry name" value="HTH_11"/>
</dbReference>
<dbReference type="GO" id="GO:0009249">
    <property type="term" value="P:protein lipoylation"/>
    <property type="evidence" value="ECO:0007669"/>
    <property type="project" value="UniProtKB-ARBA"/>
</dbReference>
<dbReference type="InterPro" id="IPR008988">
    <property type="entry name" value="Transcriptional_repressor_C"/>
</dbReference>
<dbReference type="HAMAP" id="MF_00978">
    <property type="entry name" value="Bifunct_BirA"/>
    <property type="match status" value="1"/>
</dbReference>
<evidence type="ECO:0000256" key="3">
    <source>
        <dbReference type="ARBA" id="ARBA00022840"/>
    </source>
</evidence>
<dbReference type="Proteomes" id="UP000515847">
    <property type="component" value="Chromosome"/>
</dbReference>
<evidence type="ECO:0000259" key="6">
    <source>
        <dbReference type="PROSITE" id="PS51733"/>
    </source>
</evidence>
<dbReference type="InterPro" id="IPR045864">
    <property type="entry name" value="aa-tRNA-synth_II/BPL/LPL"/>
</dbReference>
<comment type="similarity">
    <text evidence="5">Belongs to the biotin--protein ligase family.</text>
</comment>
<dbReference type="EC" id="6.3.4.15" evidence="5"/>
<keyword evidence="4 5" id="KW-0092">Biotin</keyword>
<dbReference type="InterPro" id="IPR003142">
    <property type="entry name" value="BPL_C"/>
</dbReference>
<evidence type="ECO:0000313" key="7">
    <source>
        <dbReference type="EMBL" id="QNB45981.1"/>
    </source>
</evidence>
<evidence type="ECO:0000256" key="2">
    <source>
        <dbReference type="ARBA" id="ARBA00022741"/>
    </source>
</evidence>
<dbReference type="Pfam" id="PF02237">
    <property type="entry name" value="BPL_C"/>
    <property type="match status" value="1"/>
</dbReference>
<keyword evidence="5" id="KW-0238">DNA-binding</keyword>
<keyword evidence="5" id="KW-0804">Transcription</keyword>
<evidence type="ECO:0000256" key="1">
    <source>
        <dbReference type="ARBA" id="ARBA00022598"/>
    </source>
</evidence>
<dbReference type="GO" id="GO:0003677">
    <property type="term" value="F:DNA binding"/>
    <property type="evidence" value="ECO:0007669"/>
    <property type="project" value="UniProtKB-UniRule"/>
</dbReference>
<dbReference type="InterPro" id="IPR036390">
    <property type="entry name" value="WH_DNA-bd_sf"/>
</dbReference>
<dbReference type="PANTHER" id="PTHR12835:SF5">
    <property type="entry name" value="BIOTIN--PROTEIN LIGASE"/>
    <property type="match status" value="1"/>
</dbReference>
<dbReference type="KEGG" id="tfr:BR63_06425"/>
<feature type="binding site" evidence="5">
    <location>
        <begin position="90"/>
        <end position="92"/>
    </location>
    <ligand>
        <name>biotin</name>
        <dbReference type="ChEBI" id="CHEBI:57586"/>
    </ligand>
</feature>
<dbReference type="CDD" id="cd16442">
    <property type="entry name" value="BPL"/>
    <property type="match status" value="1"/>
</dbReference>
<evidence type="ECO:0000256" key="4">
    <source>
        <dbReference type="ARBA" id="ARBA00023267"/>
    </source>
</evidence>
<dbReference type="InterPro" id="IPR030855">
    <property type="entry name" value="Bifunct_BirA"/>
</dbReference>
<evidence type="ECO:0000313" key="8">
    <source>
        <dbReference type="Proteomes" id="UP000515847"/>
    </source>
</evidence>
<feature type="binding site" evidence="5">
    <location>
        <position position="185"/>
    </location>
    <ligand>
        <name>biotin</name>
        <dbReference type="ChEBI" id="CHEBI:57586"/>
    </ligand>
</feature>
<dbReference type="PANTHER" id="PTHR12835">
    <property type="entry name" value="BIOTIN PROTEIN LIGASE"/>
    <property type="match status" value="1"/>
</dbReference>
<dbReference type="SUPFAM" id="SSF50037">
    <property type="entry name" value="C-terminal domain of transcriptional repressors"/>
    <property type="match status" value="1"/>
</dbReference>
<dbReference type="GO" id="GO:0005524">
    <property type="term" value="F:ATP binding"/>
    <property type="evidence" value="ECO:0007669"/>
    <property type="project" value="UniProtKB-UniRule"/>
</dbReference>
<feature type="binding site" evidence="5">
    <location>
        <begin position="118"/>
        <end position="120"/>
    </location>
    <ligand>
        <name>biotin</name>
        <dbReference type="ChEBI" id="CHEBI:57586"/>
    </ligand>
</feature>
<dbReference type="GO" id="GO:0016740">
    <property type="term" value="F:transferase activity"/>
    <property type="evidence" value="ECO:0007669"/>
    <property type="project" value="UniProtKB-ARBA"/>
</dbReference>
<keyword evidence="8" id="KW-1185">Reference proteome</keyword>
<name>A0A7G6E1M7_THEFR</name>
<dbReference type="Gene3D" id="3.30.930.10">
    <property type="entry name" value="Bira Bifunctional Protein, Domain 2"/>
    <property type="match status" value="1"/>
</dbReference>
<protein>
    <recommendedName>
        <fullName evidence="5">Bifunctional ligase/repressor BirA</fullName>
    </recommendedName>
    <alternativeName>
        <fullName evidence="5">Biotin--[acetyl-CoA-carboxylase] ligase</fullName>
        <ecNumber evidence="5">6.3.4.15</ecNumber>
    </alternativeName>
    <alternativeName>
        <fullName evidence="5">Biotin--protein ligase</fullName>
    </alternativeName>
    <alternativeName>
        <fullName evidence="5">Biotin-[acetyl-CoA carboxylase] synthetase</fullName>
    </alternativeName>
</protein>
<keyword evidence="3 5" id="KW-0067">ATP-binding</keyword>
<dbReference type="PROSITE" id="PS51733">
    <property type="entry name" value="BPL_LPL_CATALYTIC"/>
    <property type="match status" value="1"/>
</dbReference>
<dbReference type="OrthoDB" id="9807064at2"/>
<dbReference type="AlphaFoldDB" id="A0A7G6E1M7"/>
<feature type="domain" description="BPL/LPL catalytic" evidence="6">
    <location>
        <begin position="67"/>
        <end position="258"/>
    </location>
</feature>
<reference evidence="7 8" key="1">
    <citation type="journal article" date="2019" name="Front. Microbiol.">
        <title>Thermoanaerosceptrum fracticalcis gen. nov. sp. nov., a Novel Fumarate-Fermenting Microorganism From a Deep Fractured Carbonate Aquifer of the US Great Basin.</title>
        <authorList>
            <person name="Hamilton-Brehm S.D."/>
            <person name="Stewart L.E."/>
            <person name="Zavarin M."/>
            <person name="Caldwell M."/>
            <person name="Lawson P.A."/>
            <person name="Onstott T.C."/>
            <person name="Grzymski J."/>
            <person name="Neveux I."/>
            <person name="Lollar B.S."/>
            <person name="Russell C.E."/>
            <person name="Moser D.P."/>
        </authorList>
    </citation>
    <scope>NUCLEOTIDE SEQUENCE [LARGE SCALE GENOMIC DNA]</scope>
    <source>
        <strain evidence="7 8">DRI-13</strain>
    </source>
</reference>
<dbReference type="SUPFAM" id="SSF55681">
    <property type="entry name" value="Class II aaRS and biotin synthetases"/>
    <property type="match status" value="1"/>
</dbReference>
<comment type="catalytic activity">
    <reaction evidence="5">
        <text>biotin + L-lysyl-[protein] + ATP = N(6)-biotinyl-L-lysyl-[protein] + AMP + diphosphate + H(+)</text>
        <dbReference type="Rhea" id="RHEA:11756"/>
        <dbReference type="Rhea" id="RHEA-COMP:9752"/>
        <dbReference type="Rhea" id="RHEA-COMP:10505"/>
        <dbReference type="ChEBI" id="CHEBI:15378"/>
        <dbReference type="ChEBI" id="CHEBI:29969"/>
        <dbReference type="ChEBI" id="CHEBI:30616"/>
        <dbReference type="ChEBI" id="CHEBI:33019"/>
        <dbReference type="ChEBI" id="CHEBI:57586"/>
        <dbReference type="ChEBI" id="CHEBI:83144"/>
        <dbReference type="ChEBI" id="CHEBI:456215"/>
        <dbReference type="EC" id="6.3.4.15"/>
    </reaction>
</comment>
<dbReference type="NCBIfam" id="TIGR00121">
    <property type="entry name" value="birA_ligase"/>
    <property type="match status" value="1"/>
</dbReference>
<dbReference type="EMBL" id="CP045798">
    <property type="protein sequence ID" value="QNB45981.1"/>
    <property type="molecule type" value="Genomic_DNA"/>
</dbReference>
<keyword evidence="1 5" id="KW-0436">Ligase</keyword>
<dbReference type="Pfam" id="PF08279">
    <property type="entry name" value="HTH_11"/>
    <property type="match status" value="1"/>
</dbReference>
<accession>A0A7G6E1M7</accession>
<dbReference type="InterPro" id="IPR036388">
    <property type="entry name" value="WH-like_DNA-bd_sf"/>
</dbReference>
<sequence length="329" mass="36303">MKQAILQMLIENQGEYVSGEQISKTLHVTRTAIWKQIKNLKQEGYEIDSSPRLGYRLLSRPDILKPEEIKIGLATEILGRELYVFEQVNSTNDLAKKKAAEGASHGTVVVADQQLSGRGRLGRPWASPPGTGLWFSVVLRPPLKPFLAPQLIFVSAVAVCHAIRDYTGLPVTIKWPNDILFSGKKVCGILTELSAEIDIINYVVIGIGINVNQEMADFPPELQEKAISLAVAGNTKYNRVGLLKAILKELEKEYEIYLTEGFPAVLKHWRSLTSTLGQEVMVSSTDETFTGVAEDINGEGCLLVRTEDGNVRSVMVGDVSLRGKEGHYL</sequence>
<dbReference type="Gene3D" id="1.10.10.10">
    <property type="entry name" value="Winged helix-like DNA-binding domain superfamily/Winged helix DNA-binding domain"/>
    <property type="match status" value="1"/>
</dbReference>
<feature type="binding site" evidence="5">
    <location>
        <position position="114"/>
    </location>
    <ligand>
        <name>biotin</name>
        <dbReference type="ChEBI" id="CHEBI:57586"/>
    </ligand>
</feature>
<dbReference type="InterPro" id="IPR004143">
    <property type="entry name" value="BPL_LPL_catalytic"/>
</dbReference>
<dbReference type="InterPro" id="IPR004408">
    <property type="entry name" value="Biotin_CoA_COase_ligase"/>
</dbReference>
<proteinExistence type="inferred from homology"/>
<keyword evidence="2 5" id="KW-0547">Nucleotide-binding</keyword>
<dbReference type="Gene3D" id="2.30.30.100">
    <property type="match status" value="1"/>
</dbReference>
<keyword evidence="5" id="KW-0678">Repressor</keyword>
<organism evidence="7 8">
    <name type="scientific">Thermanaerosceptrum fracticalcis</name>
    <dbReference type="NCBI Taxonomy" id="1712410"/>
    <lineage>
        <taxon>Bacteria</taxon>
        <taxon>Bacillati</taxon>
        <taxon>Bacillota</taxon>
        <taxon>Clostridia</taxon>
        <taxon>Eubacteriales</taxon>
        <taxon>Peptococcaceae</taxon>
        <taxon>Thermanaerosceptrum</taxon>
    </lineage>
</organism>
<comment type="function">
    <text evidence="5">Acts both as a biotin--[acetyl-CoA-carboxylase] ligase and a repressor.</text>
</comment>
<dbReference type="Pfam" id="PF03099">
    <property type="entry name" value="BPL_LplA_LipB"/>
    <property type="match status" value="1"/>
</dbReference>
<evidence type="ECO:0000256" key="5">
    <source>
        <dbReference type="HAMAP-Rule" id="MF_00978"/>
    </source>
</evidence>
<dbReference type="RefSeq" id="WP_034423851.1">
    <property type="nucleotide sequence ID" value="NZ_CP045798.1"/>
</dbReference>
<dbReference type="GO" id="GO:0006355">
    <property type="term" value="P:regulation of DNA-templated transcription"/>
    <property type="evidence" value="ECO:0007669"/>
    <property type="project" value="UniProtKB-UniRule"/>
</dbReference>
<feature type="DNA-binding region" description="H-T-H motif" evidence="5">
    <location>
        <begin position="19"/>
        <end position="38"/>
    </location>
</feature>
<dbReference type="GO" id="GO:0005737">
    <property type="term" value="C:cytoplasm"/>
    <property type="evidence" value="ECO:0007669"/>
    <property type="project" value="TreeGrafter"/>
</dbReference>
<keyword evidence="5" id="KW-0805">Transcription regulation</keyword>
<gene>
    <name evidence="5" type="primary">birA</name>
    <name evidence="7" type="ORF">BR63_06425</name>
</gene>
<dbReference type="SUPFAM" id="SSF46785">
    <property type="entry name" value="Winged helix' DNA-binding domain"/>
    <property type="match status" value="1"/>
</dbReference>
<dbReference type="GO" id="GO:0004077">
    <property type="term" value="F:biotin--[biotin carboxyl-carrier protein] ligase activity"/>
    <property type="evidence" value="ECO:0007669"/>
    <property type="project" value="UniProtKB-UniRule"/>
</dbReference>